<evidence type="ECO:0000313" key="2">
    <source>
        <dbReference type="EMBL" id="KAK4315350.1"/>
    </source>
</evidence>
<dbReference type="Proteomes" id="UP001292094">
    <property type="component" value="Unassembled WGS sequence"/>
</dbReference>
<feature type="compositionally biased region" description="Polar residues" evidence="1">
    <location>
        <begin position="41"/>
        <end position="51"/>
    </location>
</feature>
<name>A0AAE1UDN4_9EUCA</name>
<gene>
    <name evidence="2" type="ORF">Pmani_013441</name>
</gene>
<dbReference type="EMBL" id="JAWZYT010001116">
    <property type="protein sequence ID" value="KAK4315350.1"/>
    <property type="molecule type" value="Genomic_DNA"/>
</dbReference>
<evidence type="ECO:0000256" key="1">
    <source>
        <dbReference type="SAM" id="MobiDB-lite"/>
    </source>
</evidence>
<protein>
    <submittedName>
        <fullName evidence="2">Uncharacterized protein</fullName>
    </submittedName>
</protein>
<reference evidence="2" key="1">
    <citation type="submission" date="2023-11" db="EMBL/GenBank/DDBJ databases">
        <title>Genome assemblies of two species of porcelain crab, Petrolisthes cinctipes and Petrolisthes manimaculis (Anomura: Porcellanidae).</title>
        <authorList>
            <person name="Angst P."/>
        </authorList>
    </citation>
    <scope>NUCLEOTIDE SEQUENCE</scope>
    <source>
        <strain evidence="2">PB745_02</strain>
        <tissue evidence="2">Gill</tissue>
    </source>
</reference>
<proteinExistence type="predicted"/>
<feature type="compositionally biased region" description="Basic and acidic residues" evidence="1">
    <location>
        <begin position="16"/>
        <end position="29"/>
    </location>
</feature>
<dbReference type="AlphaFoldDB" id="A0AAE1UDN4"/>
<feature type="compositionally biased region" description="Basic and acidic residues" evidence="1">
    <location>
        <begin position="57"/>
        <end position="70"/>
    </location>
</feature>
<sequence length="113" mass="12818">MKGILMEKYALNETNVTRELKENYSRDKPVTSGAKKPTKQPMDQLSLNSPQGPWCPLRHEPNEGRKEGEGARQQGKPPTTTTNLTHNILLSVNWPEKLRCAGMEEGHEIEEHE</sequence>
<organism evidence="2 3">
    <name type="scientific">Petrolisthes manimaculis</name>
    <dbReference type="NCBI Taxonomy" id="1843537"/>
    <lineage>
        <taxon>Eukaryota</taxon>
        <taxon>Metazoa</taxon>
        <taxon>Ecdysozoa</taxon>
        <taxon>Arthropoda</taxon>
        <taxon>Crustacea</taxon>
        <taxon>Multicrustacea</taxon>
        <taxon>Malacostraca</taxon>
        <taxon>Eumalacostraca</taxon>
        <taxon>Eucarida</taxon>
        <taxon>Decapoda</taxon>
        <taxon>Pleocyemata</taxon>
        <taxon>Anomura</taxon>
        <taxon>Galatheoidea</taxon>
        <taxon>Porcellanidae</taxon>
        <taxon>Petrolisthes</taxon>
    </lineage>
</organism>
<feature type="region of interest" description="Disordered" evidence="1">
    <location>
        <begin position="14"/>
        <end position="87"/>
    </location>
</feature>
<accession>A0AAE1UDN4</accession>
<comment type="caution">
    <text evidence="2">The sequence shown here is derived from an EMBL/GenBank/DDBJ whole genome shotgun (WGS) entry which is preliminary data.</text>
</comment>
<evidence type="ECO:0000313" key="3">
    <source>
        <dbReference type="Proteomes" id="UP001292094"/>
    </source>
</evidence>
<keyword evidence="3" id="KW-1185">Reference proteome</keyword>